<evidence type="ECO:0000313" key="1">
    <source>
        <dbReference type="EMBL" id="GCE06349.1"/>
    </source>
</evidence>
<dbReference type="AlphaFoldDB" id="A0A401ZHK4"/>
<accession>A0A401ZHK4</accession>
<dbReference type="EMBL" id="BIFQ01000001">
    <property type="protein sequence ID" value="GCE06349.1"/>
    <property type="molecule type" value="Genomic_DNA"/>
</dbReference>
<gene>
    <name evidence="1" type="ORF">KDAU_36780</name>
</gene>
<proteinExistence type="predicted"/>
<protein>
    <submittedName>
        <fullName evidence="1">Uncharacterized protein</fullName>
    </submittedName>
</protein>
<name>A0A401ZHK4_9CHLR</name>
<comment type="caution">
    <text evidence="1">The sequence shown here is derived from an EMBL/GenBank/DDBJ whole genome shotgun (WGS) entry which is preliminary data.</text>
</comment>
<organism evidence="1 2">
    <name type="scientific">Dictyobacter aurantiacus</name>
    <dbReference type="NCBI Taxonomy" id="1936993"/>
    <lineage>
        <taxon>Bacteria</taxon>
        <taxon>Bacillati</taxon>
        <taxon>Chloroflexota</taxon>
        <taxon>Ktedonobacteria</taxon>
        <taxon>Ktedonobacterales</taxon>
        <taxon>Dictyobacteraceae</taxon>
        <taxon>Dictyobacter</taxon>
    </lineage>
</organism>
<dbReference type="Proteomes" id="UP000287224">
    <property type="component" value="Unassembled WGS sequence"/>
</dbReference>
<reference evidence="2" key="1">
    <citation type="submission" date="2018-12" db="EMBL/GenBank/DDBJ databases">
        <title>Tengunoibacter tsumagoiensis gen. nov., sp. nov., Dictyobacter kobayashii sp. nov., D. alpinus sp. nov., and D. joshuensis sp. nov. and description of Dictyobacteraceae fam. nov. within the order Ktedonobacterales isolated from Tengu-no-mugimeshi.</title>
        <authorList>
            <person name="Wang C.M."/>
            <person name="Zheng Y."/>
            <person name="Sakai Y."/>
            <person name="Toyoda A."/>
            <person name="Minakuchi Y."/>
            <person name="Abe K."/>
            <person name="Yokota A."/>
            <person name="Yabe S."/>
        </authorList>
    </citation>
    <scope>NUCLEOTIDE SEQUENCE [LARGE SCALE GENOMIC DNA]</scope>
    <source>
        <strain evidence="2">S-27</strain>
    </source>
</reference>
<dbReference type="RefSeq" id="WP_126597303.1">
    <property type="nucleotide sequence ID" value="NZ_BIFQ01000001.1"/>
</dbReference>
<sequence>MGTLSEMLPLLQYPDWLWNLERGIAVRYHPDRSLWVLDMNTGYEYPAQSVEQVPAIVGEWTANHYIWVLRKM</sequence>
<keyword evidence="2" id="KW-1185">Reference proteome</keyword>
<evidence type="ECO:0000313" key="2">
    <source>
        <dbReference type="Proteomes" id="UP000287224"/>
    </source>
</evidence>